<accession>A0A5K1K2Y1</accession>
<proteinExistence type="predicted"/>
<keyword evidence="1" id="KW-0378">Hydrolase</keyword>
<organism evidence="1">
    <name type="scientific">Ganoderma boninense</name>
    <dbReference type="NCBI Taxonomy" id="34458"/>
    <lineage>
        <taxon>Eukaryota</taxon>
        <taxon>Fungi</taxon>
        <taxon>Dikarya</taxon>
        <taxon>Basidiomycota</taxon>
        <taxon>Agaricomycotina</taxon>
        <taxon>Agaricomycetes</taxon>
        <taxon>Polyporales</taxon>
        <taxon>Polyporaceae</taxon>
        <taxon>Ganoderma</taxon>
    </lineage>
</organism>
<sequence>MEWHHRKSFIDYFKELGSIQVVCTARPELGFMNFDTEHKQLIHTLVAHNGRETIFSSLRSLSWTMSSCADTSYLPLLTHRIKSMAFEFYRDPETDGRSSDEDLTSDIFLAELRTSSPRLGQLSILTTSLGMNHAHIIASFEHLSDLHLTASI</sequence>
<protein>
    <submittedName>
        <fullName evidence="1">Beta-glucosidase (EC)</fullName>
        <ecNumber evidence="1">3.2.1.21</ecNumber>
    </submittedName>
</protein>
<name>A0A5K1K2Y1_9APHY</name>
<keyword evidence="1" id="KW-0326">Glycosidase</keyword>
<dbReference type="EMBL" id="LR728300">
    <property type="protein sequence ID" value="VWP00251.1"/>
    <property type="molecule type" value="Genomic_DNA"/>
</dbReference>
<evidence type="ECO:0000313" key="1">
    <source>
        <dbReference type="EMBL" id="VWP00251.1"/>
    </source>
</evidence>
<gene>
    <name evidence="1" type="primary">Q00903</name>
</gene>
<dbReference type="AlphaFoldDB" id="A0A5K1K2Y1"/>
<dbReference type="GO" id="GO:0008422">
    <property type="term" value="F:beta-glucosidase activity"/>
    <property type="evidence" value="ECO:0007669"/>
    <property type="project" value="UniProtKB-EC"/>
</dbReference>
<dbReference type="EC" id="3.2.1.21" evidence="1"/>
<reference evidence="1" key="1">
    <citation type="submission" date="2019-10" db="EMBL/GenBank/DDBJ databases">
        <authorList>
            <person name="Nor Muhammad N."/>
        </authorList>
    </citation>
    <scope>NUCLEOTIDE SEQUENCE</scope>
</reference>